<feature type="chain" id="PRO_5045393404" description="DUF4397 domain-containing protein" evidence="1">
    <location>
        <begin position="25"/>
        <end position="244"/>
    </location>
</feature>
<proteinExistence type="predicted"/>
<gene>
    <name evidence="2" type="ORF">Rhal01_03200</name>
</gene>
<name>A0ABP9V6L8_9BACT</name>
<evidence type="ECO:0000256" key="1">
    <source>
        <dbReference type="SAM" id="SignalP"/>
    </source>
</evidence>
<evidence type="ECO:0000313" key="2">
    <source>
        <dbReference type="EMBL" id="GAA5497012.1"/>
    </source>
</evidence>
<evidence type="ECO:0008006" key="4">
    <source>
        <dbReference type="Google" id="ProtNLM"/>
    </source>
</evidence>
<keyword evidence="3" id="KW-1185">Reference proteome</keyword>
<dbReference type="RefSeq" id="WP_346189588.1">
    <property type="nucleotide sequence ID" value="NZ_BAABRL010000011.1"/>
</dbReference>
<organism evidence="2 3">
    <name type="scientific">Rubritalea halochordaticola</name>
    <dbReference type="NCBI Taxonomy" id="714537"/>
    <lineage>
        <taxon>Bacteria</taxon>
        <taxon>Pseudomonadati</taxon>
        <taxon>Verrucomicrobiota</taxon>
        <taxon>Verrucomicrobiia</taxon>
        <taxon>Verrucomicrobiales</taxon>
        <taxon>Rubritaleaceae</taxon>
        <taxon>Rubritalea</taxon>
    </lineage>
</organism>
<keyword evidence="1" id="KW-0732">Signal</keyword>
<dbReference type="EMBL" id="BAABRL010000011">
    <property type="protein sequence ID" value="GAA5497012.1"/>
    <property type="molecule type" value="Genomic_DNA"/>
</dbReference>
<accession>A0ABP9V6L8</accession>
<sequence>MLAAVLKTTSLLTLLLCTTLGTMAQSDASSSGRKVQFRIYSWFNEQLKADEQEDLGDLFYLKGRDYTAMNLNPAETSPLYESTLLDGKLHLFRKVTSEDKKESYLPAVSYQPSTATKDLFIYLFNTKKGLKMYPVDTSENTFPKSSFAFVNASTQDIVATINGKARPVKAQSTAYIPYTLGERETLRIVVNPAKDKNKNLTVMTVGGRQDQRVIGFFFPINQGRTHRLLIERGVDSQAHQFKKP</sequence>
<reference evidence="2 3" key="1">
    <citation type="submission" date="2024-02" db="EMBL/GenBank/DDBJ databases">
        <title>Rubritalea halochordaticola NBRC 107102.</title>
        <authorList>
            <person name="Ichikawa N."/>
            <person name="Katano-Makiyama Y."/>
            <person name="Hidaka K."/>
        </authorList>
    </citation>
    <scope>NUCLEOTIDE SEQUENCE [LARGE SCALE GENOMIC DNA]</scope>
    <source>
        <strain evidence="2 3">NBRC 107102</strain>
    </source>
</reference>
<evidence type="ECO:0000313" key="3">
    <source>
        <dbReference type="Proteomes" id="UP001424741"/>
    </source>
</evidence>
<dbReference type="Proteomes" id="UP001424741">
    <property type="component" value="Unassembled WGS sequence"/>
</dbReference>
<feature type="signal peptide" evidence="1">
    <location>
        <begin position="1"/>
        <end position="24"/>
    </location>
</feature>
<comment type="caution">
    <text evidence="2">The sequence shown here is derived from an EMBL/GenBank/DDBJ whole genome shotgun (WGS) entry which is preliminary data.</text>
</comment>
<protein>
    <recommendedName>
        <fullName evidence="4">DUF4397 domain-containing protein</fullName>
    </recommendedName>
</protein>